<dbReference type="Proteomes" id="UP000193710">
    <property type="component" value="Unassembled WGS sequence"/>
</dbReference>
<dbReference type="STRING" id="47839.BN973_05675"/>
<evidence type="ECO:0000313" key="2">
    <source>
        <dbReference type="EMBL" id="CDO91268.1"/>
    </source>
</evidence>
<dbReference type="AlphaFoldDB" id="A0A024K720"/>
<gene>
    <name evidence="3" type="ORF">AWC29_00875</name>
    <name evidence="2" type="ORF">BN973_05675</name>
</gene>
<dbReference type="HOGENOM" id="CLU_162350_0_0_11"/>
<protein>
    <submittedName>
        <fullName evidence="2">PE family protein</fullName>
    </submittedName>
</protein>
<dbReference type="EMBL" id="HG964447">
    <property type="protein sequence ID" value="CDO91268.1"/>
    <property type="molecule type" value="Genomic_DNA"/>
</dbReference>
<dbReference type="RefSeq" id="WP_036473460.1">
    <property type="nucleotide sequence ID" value="NZ_HG964447.1"/>
</dbReference>
<reference evidence="2" key="1">
    <citation type="journal article" date="2014" name="Genome Announc.">
        <title>Draft Genome Sequence of Mycobacterium triplex DSM 44626.</title>
        <authorList>
            <person name="Sassi M."/>
            <person name="Croce O."/>
            <person name="Robert C."/>
            <person name="Raoult D."/>
            <person name="Drancourt M."/>
        </authorList>
    </citation>
    <scope>NUCLEOTIDE SEQUENCE [LARGE SCALE GENOMIC DNA]</scope>
    <source>
        <strain evidence="2">DSM 44626</strain>
    </source>
</reference>
<reference evidence="3 4" key="3">
    <citation type="submission" date="2016-01" db="EMBL/GenBank/DDBJ databases">
        <title>The new phylogeny of the genus Mycobacterium.</title>
        <authorList>
            <person name="Tarcisio F."/>
            <person name="Conor M."/>
            <person name="Antonella G."/>
            <person name="Elisabetta G."/>
            <person name="Giulia F.S."/>
            <person name="Sara T."/>
            <person name="Anna F."/>
            <person name="Clotilde B."/>
            <person name="Roberto B."/>
            <person name="Veronica D.S."/>
            <person name="Fabio R."/>
            <person name="Monica P."/>
            <person name="Olivier J."/>
            <person name="Enrico T."/>
            <person name="Nicola S."/>
        </authorList>
    </citation>
    <scope>NUCLEOTIDE SEQUENCE [LARGE SCALE GENOMIC DNA]</scope>
    <source>
        <strain evidence="3 4">DSM 44626</strain>
    </source>
</reference>
<dbReference type="SUPFAM" id="SSF140459">
    <property type="entry name" value="PE/PPE dimer-like"/>
    <property type="match status" value="1"/>
</dbReference>
<reference evidence="2" key="2">
    <citation type="submission" date="2014-04" db="EMBL/GenBank/DDBJ databases">
        <authorList>
            <person name="Urmite Genomes U."/>
        </authorList>
    </citation>
    <scope>NUCLEOTIDE SEQUENCE</scope>
    <source>
        <strain evidence="2">DSM 44626</strain>
    </source>
</reference>
<evidence type="ECO:0000313" key="4">
    <source>
        <dbReference type="Proteomes" id="UP000193710"/>
    </source>
</evidence>
<dbReference type="OrthoDB" id="4753018at2"/>
<feature type="domain" description="PE" evidence="1">
    <location>
        <begin position="3"/>
        <end position="90"/>
    </location>
</feature>
<evidence type="ECO:0000313" key="3">
    <source>
        <dbReference type="EMBL" id="ORX03249.1"/>
    </source>
</evidence>
<dbReference type="InterPro" id="IPR000084">
    <property type="entry name" value="PE-PGRS_N"/>
</dbReference>
<sequence>MLVDVTPEALAAASAQVAALTARLLGTNAAHAVATGAILPPGADAVSVKTAASLVAEGVSHQAMAGMGNTQLAASSEGVGESGIGYTLVDGIQAGAYAANAGISV</sequence>
<dbReference type="Proteomes" id="UP000028880">
    <property type="component" value="Unassembled WGS sequence"/>
</dbReference>
<dbReference type="EMBL" id="LQPY01000023">
    <property type="protein sequence ID" value="ORX03249.1"/>
    <property type="molecule type" value="Genomic_DNA"/>
</dbReference>
<keyword evidence="4" id="KW-1185">Reference proteome</keyword>
<organism evidence="2">
    <name type="scientific">Mycobacterium triplex</name>
    <dbReference type="NCBI Taxonomy" id="47839"/>
    <lineage>
        <taxon>Bacteria</taxon>
        <taxon>Bacillati</taxon>
        <taxon>Actinomycetota</taxon>
        <taxon>Actinomycetes</taxon>
        <taxon>Mycobacteriales</taxon>
        <taxon>Mycobacteriaceae</taxon>
        <taxon>Mycobacterium</taxon>
        <taxon>Mycobacterium simiae complex</taxon>
    </lineage>
</organism>
<name>A0A024K720_9MYCO</name>
<dbReference type="Pfam" id="PF00934">
    <property type="entry name" value="PE"/>
    <property type="match status" value="1"/>
</dbReference>
<accession>A0A024K720</accession>
<proteinExistence type="predicted"/>
<dbReference type="Gene3D" id="1.10.287.850">
    <property type="entry name" value="HP0062-like domain"/>
    <property type="match status" value="1"/>
</dbReference>
<dbReference type="InterPro" id="IPR038332">
    <property type="entry name" value="PPE_sf"/>
</dbReference>
<evidence type="ECO:0000259" key="1">
    <source>
        <dbReference type="Pfam" id="PF00934"/>
    </source>
</evidence>